<comment type="caution">
    <text evidence="2">The sequence shown here is derived from an EMBL/GenBank/DDBJ whole genome shotgun (WGS) entry which is preliminary data.</text>
</comment>
<proteinExistence type="predicted"/>
<keyword evidence="3" id="KW-1185">Reference proteome</keyword>
<organism evidence="2 3">
    <name type="scientific">Cymbomonas tetramitiformis</name>
    <dbReference type="NCBI Taxonomy" id="36881"/>
    <lineage>
        <taxon>Eukaryota</taxon>
        <taxon>Viridiplantae</taxon>
        <taxon>Chlorophyta</taxon>
        <taxon>Pyramimonadophyceae</taxon>
        <taxon>Pyramimonadales</taxon>
        <taxon>Pyramimonadaceae</taxon>
        <taxon>Cymbomonas</taxon>
    </lineage>
</organism>
<dbReference type="InterPro" id="IPR000048">
    <property type="entry name" value="IQ_motif_EF-hand-BS"/>
</dbReference>
<dbReference type="GO" id="GO:0060271">
    <property type="term" value="P:cilium assembly"/>
    <property type="evidence" value="ECO:0007669"/>
    <property type="project" value="InterPro"/>
</dbReference>
<evidence type="ECO:0000256" key="1">
    <source>
        <dbReference type="SAM" id="MobiDB-lite"/>
    </source>
</evidence>
<dbReference type="SMART" id="SM00015">
    <property type="entry name" value="IQ"/>
    <property type="match status" value="3"/>
</dbReference>
<dbReference type="Proteomes" id="UP001190700">
    <property type="component" value="Unassembled WGS sequence"/>
</dbReference>
<dbReference type="Gene3D" id="1.20.5.190">
    <property type="match status" value="1"/>
</dbReference>
<dbReference type="Pfam" id="PF00612">
    <property type="entry name" value="IQ"/>
    <property type="match status" value="3"/>
</dbReference>
<dbReference type="GO" id="GO:0005516">
    <property type="term" value="F:calmodulin binding"/>
    <property type="evidence" value="ECO:0007669"/>
    <property type="project" value="InterPro"/>
</dbReference>
<name>A0AAE0BN79_9CHLO</name>
<dbReference type="PANTHER" id="PTHR15673:SF2">
    <property type="entry name" value="IQ CALMODULIN-BINDING MOTIF-CONTAINING PROTEIN 1"/>
    <property type="match status" value="1"/>
</dbReference>
<reference evidence="2 3" key="1">
    <citation type="journal article" date="2015" name="Genome Biol. Evol.">
        <title>Comparative Genomics of a Bacterivorous Green Alga Reveals Evolutionary Causalities and Consequences of Phago-Mixotrophic Mode of Nutrition.</title>
        <authorList>
            <person name="Burns J.A."/>
            <person name="Paasch A."/>
            <person name="Narechania A."/>
            <person name="Kim E."/>
        </authorList>
    </citation>
    <scope>NUCLEOTIDE SEQUENCE [LARGE SCALE GENOMIC DNA]</scope>
    <source>
        <strain evidence="2 3">PLY_AMNH</strain>
    </source>
</reference>
<dbReference type="PANTHER" id="PTHR15673">
    <property type="entry name" value="IQ CALMODULIN-BINDING MOTIF CONTAINING PROTEIN 1"/>
    <property type="match status" value="1"/>
</dbReference>
<evidence type="ECO:0000313" key="3">
    <source>
        <dbReference type="Proteomes" id="UP001190700"/>
    </source>
</evidence>
<protein>
    <submittedName>
        <fullName evidence="2">Uncharacterized protein</fullName>
    </submittedName>
</protein>
<accession>A0AAE0BN79</accession>
<dbReference type="EMBL" id="LGRX02034149">
    <property type="protein sequence ID" value="KAK3238662.1"/>
    <property type="molecule type" value="Genomic_DNA"/>
</dbReference>
<feature type="region of interest" description="Disordered" evidence="1">
    <location>
        <begin position="150"/>
        <end position="173"/>
    </location>
</feature>
<dbReference type="PROSITE" id="PS50096">
    <property type="entry name" value="IQ"/>
    <property type="match status" value="2"/>
</dbReference>
<dbReference type="AlphaFoldDB" id="A0AAE0BN79"/>
<dbReference type="InterPro" id="IPR028765">
    <property type="entry name" value="IQCB1"/>
</dbReference>
<dbReference type="GO" id="GO:0005929">
    <property type="term" value="C:cilium"/>
    <property type="evidence" value="ECO:0007669"/>
    <property type="project" value="TreeGrafter"/>
</dbReference>
<gene>
    <name evidence="2" type="ORF">CYMTET_51341</name>
</gene>
<sequence>MYGVSTYQLDAVTERDAALRIQSVHRGHLARKRRNAGERAARNIQRIYRGWRARKEVQELKVRDAEDMAWQKAQRRRQQRLQRREEEIAVLRGVAAGQVQKWEEQRERDAAITLQSNWRRKKEFEQIRSYAASRVAAARVLQKWYRKRTLSRQRKQNSHAPEQRKAADTGTSTTTVGEDLLKLDRTRTMELKGRIKFNVQKHMQYCVEAPSSEEVQRTSAQCREMLSRHYQLRTINSQRADEHQRLRDASTTAASREAFWQNKQLDHIPRAAKASDFPLPAGQRLAQAKSAHARDLKEAKLQSKWWKSALVGSVFV</sequence>
<evidence type="ECO:0000313" key="2">
    <source>
        <dbReference type="EMBL" id="KAK3238662.1"/>
    </source>
</evidence>